<evidence type="ECO:0000313" key="3">
    <source>
        <dbReference type="Proteomes" id="UP000181942"/>
    </source>
</evidence>
<feature type="compositionally biased region" description="Low complexity" evidence="1">
    <location>
        <begin position="34"/>
        <end position="48"/>
    </location>
</feature>
<name>A0A1I2KRW1_9ACTN</name>
<reference evidence="2 3" key="1">
    <citation type="submission" date="2016-10" db="EMBL/GenBank/DDBJ databases">
        <authorList>
            <person name="de Groot N.N."/>
        </authorList>
    </citation>
    <scope>NUCLEOTIDE SEQUENCE [LARGE SCALE GENOMIC DNA]</scope>
    <source>
        <strain evidence="2 3">OK461</strain>
    </source>
</reference>
<gene>
    <name evidence="2" type="ORF">SAMN02787118_110264</name>
</gene>
<dbReference type="AlphaFoldDB" id="A0A1I2KRW1"/>
<sequence length="256" mass="27302">MGQGTPRGRTSTVPPSTTTVEPVLNRPRIRYRYASATSSGSPTRPTGSDCAADANRPHDRPPAAPATGSARTTPGETTLTRIGAGSGASARARDSIAPHRPAATVVPGIGRRPAVPVVSTMEPPFLIDGAPYLTAVYAPRNRGVQEAPGPVDVRVRRFLQQQCLPGGEHQVVEVPDPGEEAAHLVLVRHVEHLPLRSFRQPPQRAVHGRPPTRGDHHVRPLPRGGLRHREPDARRAADDHDPLSSQTHPLSPGAIP</sequence>
<dbReference type="EMBL" id="FONR01000010">
    <property type="protein sequence ID" value="SFF67937.1"/>
    <property type="molecule type" value="Genomic_DNA"/>
</dbReference>
<evidence type="ECO:0000256" key="1">
    <source>
        <dbReference type="SAM" id="MobiDB-lite"/>
    </source>
</evidence>
<feature type="region of interest" description="Disordered" evidence="1">
    <location>
        <begin position="196"/>
        <end position="256"/>
    </location>
</feature>
<organism evidence="2 3">
    <name type="scientific">Streptomyces mirabilis</name>
    <dbReference type="NCBI Taxonomy" id="68239"/>
    <lineage>
        <taxon>Bacteria</taxon>
        <taxon>Bacillati</taxon>
        <taxon>Actinomycetota</taxon>
        <taxon>Actinomycetes</taxon>
        <taxon>Kitasatosporales</taxon>
        <taxon>Streptomycetaceae</taxon>
        <taxon>Streptomyces</taxon>
    </lineage>
</organism>
<accession>A0A1I2KRW1</accession>
<evidence type="ECO:0000313" key="2">
    <source>
        <dbReference type="EMBL" id="SFF67937.1"/>
    </source>
</evidence>
<feature type="compositionally biased region" description="Polar residues" evidence="1">
    <location>
        <begin position="69"/>
        <end position="80"/>
    </location>
</feature>
<feature type="compositionally biased region" description="Basic and acidic residues" evidence="1">
    <location>
        <begin position="227"/>
        <end position="242"/>
    </location>
</feature>
<feature type="region of interest" description="Disordered" evidence="1">
    <location>
        <begin position="1"/>
        <end position="99"/>
    </location>
</feature>
<feature type="compositionally biased region" description="Low complexity" evidence="1">
    <location>
        <begin position="81"/>
        <end position="90"/>
    </location>
</feature>
<proteinExistence type="predicted"/>
<dbReference type="Proteomes" id="UP000181942">
    <property type="component" value="Unassembled WGS sequence"/>
</dbReference>
<protein>
    <submittedName>
        <fullName evidence="2">Uncharacterized protein</fullName>
    </submittedName>
</protein>
<feature type="compositionally biased region" description="Low complexity" evidence="1">
    <location>
        <begin position="1"/>
        <end position="20"/>
    </location>
</feature>